<proteinExistence type="predicted"/>
<reference evidence="2 3" key="1">
    <citation type="submission" date="2021-03" db="EMBL/GenBank/DDBJ databases">
        <authorList>
            <person name="King G.J."/>
            <person name="Bancroft I."/>
            <person name="Baten A."/>
            <person name="Bloomfield J."/>
            <person name="Borpatragohain P."/>
            <person name="He Z."/>
            <person name="Irish N."/>
            <person name="Irwin J."/>
            <person name="Liu K."/>
            <person name="Mauleon R.P."/>
            <person name="Moore J."/>
            <person name="Morris R."/>
            <person name="Ostergaard L."/>
            <person name="Wang B."/>
            <person name="Wells R."/>
        </authorList>
    </citation>
    <scope>NUCLEOTIDE SEQUENCE [LARGE SCALE GENOMIC DNA]</scope>
    <source>
        <strain evidence="2">R-o-18</strain>
        <tissue evidence="2">Leaf</tissue>
    </source>
</reference>
<evidence type="ECO:0000313" key="2">
    <source>
        <dbReference type="EMBL" id="KAG5385121.1"/>
    </source>
</evidence>
<evidence type="ECO:0000313" key="3">
    <source>
        <dbReference type="Proteomes" id="UP000823674"/>
    </source>
</evidence>
<organism evidence="2 3">
    <name type="scientific">Brassica rapa subsp. trilocularis</name>
    <dbReference type="NCBI Taxonomy" id="1813537"/>
    <lineage>
        <taxon>Eukaryota</taxon>
        <taxon>Viridiplantae</taxon>
        <taxon>Streptophyta</taxon>
        <taxon>Embryophyta</taxon>
        <taxon>Tracheophyta</taxon>
        <taxon>Spermatophyta</taxon>
        <taxon>Magnoliopsida</taxon>
        <taxon>eudicotyledons</taxon>
        <taxon>Gunneridae</taxon>
        <taxon>Pentapetalae</taxon>
        <taxon>rosids</taxon>
        <taxon>malvids</taxon>
        <taxon>Brassicales</taxon>
        <taxon>Brassicaceae</taxon>
        <taxon>Brassiceae</taxon>
        <taxon>Brassica</taxon>
    </lineage>
</organism>
<protein>
    <submittedName>
        <fullName evidence="2">Uncharacterized protein</fullName>
    </submittedName>
</protein>
<comment type="caution">
    <text evidence="2">The sequence shown here is derived from an EMBL/GenBank/DDBJ whole genome shotgun (WGS) entry which is preliminary data.</text>
</comment>
<keyword evidence="3" id="KW-1185">Reference proteome</keyword>
<dbReference type="Proteomes" id="UP000823674">
    <property type="component" value="Chromosome A09"/>
</dbReference>
<name>A0ABQ7LH62_BRACM</name>
<gene>
    <name evidence="2" type="primary">A09g513570.1_BraROA</name>
    <name evidence="2" type="ORF">IGI04_036591</name>
</gene>
<evidence type="ECO:0000256" key="1">
    <source>
        <dbReference type="SAM" id="MobiDB-lite"/>
    </source>
</evidence>
<dbReference type="EMBL" id="JADBGQ010000008">
    <property type="protein sequence ID" value="KAG5385121.1"/>
    <property type="molecule type" value="Genomic_DNA"/>
</dbReference>
<accession>A0ABQ7LH62</accession>
<sequence length="139" mass="15599">MHDALGRLWLCCIVAEHPPFLHLPSTRALLSTLSLESDDFLRDCLVHGLHSLELSLFSHQSSFSQSHLGPFFGSRSLGNWRRKQVVGLSLIAVCPPVAPIVRRMLSQRRAALGLPVRDPQESDPTRQQPSNPTDYFDDM</sequence>
<feature type="region of interest" description="Disordered" evidence="1">
    <location>
        <begin position="113"/>
        <end position="139"/>
    </location>
</feature>